<comment type="subcellular location">
    <subcellularLocation>
        <location evidence="1">Mitochondrion</location>
    </subcellularLocation>
</comment>
<dbReference type="Pfam" id="PF12829">
    <property type="entry name" value="Mhr1"/>
    <property type="match status" value="1"/>
</dbReference>
<feature type="region of interest" description="Disordered" evidence="9">
    <location>
        <begin position="441"/>
        <end position="487"/>
    </location>
</feature>
<keyword evidence="4" id="KW-0805">Transcription regulation</keyword>
<dbReference type="InterPro" id="IPR024629">
    <property type="entry name" value="Ribosomal_mL67"/>
</dbReference>
<reference evidence="10 11" key="1">
    <citation type="submission" date="2017-10" db="EMBL/GenBank/DDBJ databases">
        <title>Comparative genomics in systemic dimorphic fungi from Ajellomycetaceae.</title>
        <authorList>
            <person name="Munoz J.F."/>
            <person name="Mcewen J.G."/>
            <person name="Clay O.K."/>
            <person name="Cuomo C.A."/>
        </authorList>
    </citation>
    <scope>NUCLEOTIDE SEQUENCE [LARGE SCALE GENOMIC DNA]</scope>
    <source>
        <strain evidence="10 11">UAMH5409</strain>
    </source>
</reference>
<keyword evidence="3" id="KW-0689">Ribosomal protein</keyword>
<feature type="compositionally biased region" description="Basic and acidic residues" evidence="9">
    <location>
        <begin position="467"/>
        <end position="479"/>
    </location>
</feature>
<evidence type="ECO:0000256" key="9">
    <source>
        <dbReference type="SAM" id="MobiDB-lite"/>
    </source>
</evidence>
<name>A0A2B7X3F1_9EURO</name>
<dbReference type="GO" id="GO:1990904">
    <property type="term" value="C:ribonucleoprotein complex"/>
    <property type="evidence" value="ECO:0007669"/>
    <property type="project" value="UniProtKB-KW"/>
</dbReference>
<dbReference type="PANTHER" id="PTHR28184:SF1">
    <property type="entry name" value="LARGE RIBOSOMAL SUBUNIT PROTEIN ML67"/>
    <property type="match status" value="1"/>
</dbReference>
<feature type="compositionally biased region" description="Basic residues" evidence="9">
    <location>
        <begin position="324"/>
        <end position="334"/>
    </location>
</feature>
<dbReference type="GO" id="GO:0005739">
    <property type="term" value="C:mitochondrion"/>
    <property type="evidence" value="ECO:0007669"/>
    <property type="project" value="UniProtKB-SubCell"/>
</dbReference>
<accession>A0A2B7X3F1</accession>
<feature type="compositionally biased region" description="Low complexity" evidence="9">
    <location>
        <begin position="299"/>
        <end position="311"/>
    </location>
</feature>
<dbReference type="OrthoDB" id="5333655at2759"/>
<evidence type="ECO:0000256" key="1">
    <source>
        <dbReference type="ARBA" id="ARBA00004173"/>
    </source>
</evidence>
<dbReference type="STRING" id="1447875.A0A2B7X3F1"/>
<comment type="caution">
    <text evidence="10">The sequence shown here is derived from an EMBL/GenBank/DDBJ whole genome shotgun (WGS) entry which is preliminary data.</text>
</comment>
<feature type="region of interest" description="Disordered" evidence="9">
    <location>
        <begin position="31"/>
        <end position="64"/>
    </location>
</feature>
<feature type="region of interest" description="Disordered" evidence="9">
    <location>
        <begin position="282"/>
        <end position="334"/>
    </location>
</feature>
<keyword evidence="6" id="KW-0804">Transcription</keyword>
<sequence length="487" mass="55384">MAAGTAARVAARAAARPAVMMRSGQFRWMSTTEQPATEKPAVEMPPTANPAQTPAEKGPAQGRPKRAVVHVDPTFLRDSLAVRYPNVTSKPIQGKKRNPRSRAALLWRKQEVARLRKALQRLTHGKNIFAYNNIRTNQVIYSLSRSLDEHNVLSQLVYHGKKTVPASLRKDMWTPYFSLHFSSASRGLEAYRLLREFSLQRQLAPPEDMIKASEGNEYLFRQRPRDPLEAEKWDEEWKPRIEASHFLGKKMRARILMDQKATSVADVAAVLAIQEQKAKELEAKEAKEDELAEAEEAETATTTATGENGEAVEAKEGEEEKKEKKPSRKRKKRMLAALRREQQIEKEAMEKIRHLELNRLHCYNVPSKYLTGQNRETQLKFKIDPSAAPTEHHIVHDGEVKMFWMDLHNLQFAKSWPDNVVHGQLKLTGSHIMDNELELGTESPEVEEAPAAQLEAGKEEGEAEQEVEQKEEAPKEKKSGLSKLKFW</sequence>
<proteinExistence type="inferred from homology"/>
<evidence type="ECO:0000313" key="10">
    <source>
        <dbReference type="EMBL" id="PGH03409.1"/>
    </source>
</evidence>
<evidence type="ECO:0000256" key="4">
    <source>
        <dbReference type="ARBA" id="ARBA00023015"/>
    </source>
</evidence>
<feature type="compositionally biased region" description="Basic and acidic residues" evidence="9">
    <location>
        <begin position="312"/>
        <end position="323"/>
    </location>
</feature>
<evidence type="ECO:0000256" key="3">
    <source>
        <dbReference type="ARBA" id="ARBA00022980"/>
    </source>
</evidence>
<dbReference type="GO" id="GO:0005840">
    <property type="term" value="C:ribosome"/>
    <property type="evidence" value="ECO:0007669"/>
    <property type="project" value="UniProtKB-KW"/>
</dbReference>
<evidence type="ECO:0000256" key="7">
    <source>
        <dbReference type="ARBA" id="ARBA00023274"/>
    </source>
</evidence>
<evidence type="ECO:0000256" key="6">
    <source>
        <dbReference type="ARBA" id="ARBA00023163"/>
    </source>
</evidence>
<dbReference type="PANTHER" id="PTHR28184">
    <property type="entry name" value="MITOCHONDRIAL HOMOLOGOUS RECOMBINATION PROTEIN 1"/>
    <property type="match status" value="1"/>
</dbReference>
<evidence type="ECO:0000256" key="5">
    <source>
        <dbReference type="ARBA" id="ARBA00023128"/>
    </source>
</evidence>
<protein>
    <recommendedName>
        <fullName evidence="8">Large ribosomal subunit protein mL67</fullName>
    </recommendedName>
</protein>
<gene>
    <name evidence="10" type="ORF">AJ79_07375</name>
</gene>
<dbReference type="GO" id="GO:0003697">
    <property type="term" value="F:single-stranded DNA binding"/>
    <property type="evidence" value="ECO:0007669"/>
    <property type="project" value="InterPro"/>
</dbReference>
<dbReference type="GO" id="GO:0000150">
    <property type="term" value="F:DNA strand exchange activity"/>
    <property type="evidence" value="ECO:0007669"/>
    <property type="project" value="InterPro"/>
</dbReference>
<comment type="similarity">
    <text evidence="2">Belongs to the mitochondrion-specific ribosomal protein mL67 family.</text>
</comment>
<dbReference type="EMBL" id="PDNB01000148">
    <property type="protein sequence ID" value="PGH03409.1"/>
    <property type="molecule type" value="Genomic_DNA"/>
</dbReference>
<dbReference type="AlphaFoldDB" id="A0A2B7X3F1"/>
<keyword evidence="5" id="KW-0496">Mitochondrion</keyword>
<evidence type="ECO:0000313" key="11">
    <source>
        <dbReference type="Proteomes" id="UP000223968"/>
    </source>
</evidence>
<keyword evidence="11" id="KW-1185">Reference proteome</keyword>
<dbReference type="Proteomes" id="UP000223968">
    <property type="component" value="Unassembled WGS sequence"/>
</dbReference>
<organism evidence="10 11">
    <name type="scientific">Helicocarpus griseus UAMH5409</name>
    <dbReference type="NCBI Taxonomy" id="1447875"/>
    <lineage>
        <taxon>Eukaryota</taxon>
        <taxon>Fungi</taxon>
        <taxon>Dikarya</taxon>
        <taxon>Ascomycota</taxon>
        <taxon>Pezizomycotina</taxon>
        <taxon>Eurotiomycetes</taxon>
        <taxon>Eurotiomycetidae</taxon>
        <taxon>Onygenales</taxon>
        <taxon>Ajellomycetaceae</taxon>
        <taxon>Helicocarpus</taxon>
    </lineage>
</organism>
<evidence type="ECO:0000256" key="8">
    <source>
        <dbReference type="ARBA" id="ARBA00035185"/>
    </source>
</evidence>
<dbReference type="GO" id="GO:0003735">
    <property type="term" value="F:structural constituent of ribosome"/>
    <property type="evidence" value="ECO:0007669"/>
    <property type="project" value="TreeGrafter"/>
</dbReference>
<keyword evidence="7" id="KW-0687">Ribonucleoprotein</keyword>
<evidence type="ECO:0000256" key="2">
    <source>
        <dbReference type="ARBA" id="ARBA00010741"/>
    </source>
</evidence>